<reference evidence="1 2" key="1">
    <citation type="submission" date="2016-11" db="EMBL/GenBank/DDBJ databases">
        <authorList>
            <person name="Jaros S."/>
            <person name="Januszkiewicz K."/>
            <person name="Wedrychowicz H."/>
        </authorList>
    </citation>
    <scope>NUCLEOTIDE SEQUENCE [LARGE SCALE GENOMIC DNA]</scope>
    <source>
        <strain evidence="1 2">DSM 16917</strain>
    </source>
</reference>
<dbReference type="OrthoDB" id="552713at2"/>
<accession>A0A1M5UL06</accession>
<proteinExistence type="predicted"/>
<protein>
    <submittedName>
        <fullName evidence="1">Uncharacterized protein</fullName>
    </submittedName>
</protein>
<dbReference type="AlphaFoldDB" id="A0A1M5UL06"/>
<organism evidence="1 2">
    <name type="scientific">Ferrimonas marina</name>
    <dbReference type="NCBI Taxonomy" id="299255"/>
    <lineage>
        <taxon>Bacteria</taxon>
        <taxon>Pseudomonadati</taxon>
        <taxon>Pseudomonadota</taxon>
        <taxon>Gammaproteobacteria</taxon>
        <taxon>Alteromonadales</taxon>
        <taxon>Ferrimonadaceae</taxon>
        <taxon>Ferrimonas</taxon>
    </lineage>
</organism>
<keyword evidence="2" id="KW-1185">Reference proteome</keyword>
<dbReference type="RefSeq" id="WP_067655013.1">
    <property type="nucleotide sequence ID" value="NZ_FQXG01000003.1"/>
</dbReference>
<dbReference type="Proteomes" id="UP000184268">
    <property type="component" value="Unassembled WGS sequence"/>
</dbReference>
<evidence type="ECO:0000313" key="1">
    <source>
        <dbReference type="EMBL" id="SHH63548.1"/>
    </source>
</evidence>
<sequence length="154" mass="17005">MSIKKSRRRKTLENGAKYGRLTVIRNLEVTSGESMSLFECDCGTQFESRNWNVTSGRTKSCGCHRREHAAAVARKYNYKEILGGTEFGLLKVIGPLDDHAPGYPDYQARCQCGKVIEARSNDLRTGHVWRCGIDCELSAGMTKGPALASSSTRA</sequence>
<evidence type="ECO:0000313" key="2">
    <source>
        <dbReference type="Proteomes" id="UP000184268"/>
    </source>
</evidence>
<name>A0A1M5UL06_9GAMM</name>
<dbReference type="EMBL" id="FQXG01000003">
    <property type="protein sequence ID" value="SHH63548.1"/>
    <property type="molecule type" value="Genomic_DNA"/>
</dbReference>
<gene>
    <name evidence="1" type="ORF">SAMN02745129_2615</name>
</gene>